<feature type="compositionally biased region" description="Pro residues" evidence="1">
    <location>
        <begin position="1678"/>
        <end position="1698"/>
    </location>
</feature>
<feature type="compositionally biased region" description="Polar residues" evidence="1">
    <location>
        <begin position="1013"/>
        <end position="1030"/>
    </location>
</feature>
<feature type="compositionally biased region" description="Low complexity" evidence="1">
    <location>
        <begin position="1595"/>
        <end position="1606"/>
    </location>
</feature>
<feature type="compositionally biased region" description="Low complexity" evidence="1">
    <location>
        <begin position="473"/>
        <end position="482"/>
    </location>
</feature>
<feature type="compositionally biased region" description="Basic and acidic residues" evidence="1">
    <location>
        <begin position="283"/>
        <end position="297"/>
    </location>
</feature>
<keyword evidence="2" id="KW-0472">Membrane</keyword>
<name>A0AAV4DMQ5_9GAST</name>
<keyword evidence="2" id="KW-1133">Transmembrane helix</keyword>
<accession>A0AAV4DMQ5</accession>
<feature type="compositionally biased region" description="Low complexity" evidence="1">
    <location>
        <begin position="2876"/>
        <end position="2891"/>
    </location>
</feature>
<gene>
    <name evidence="3" type="ORF">PoB_007210800</name>
</gene>
<evidence type="ECO:0000256" key="2">
    <source>
        <dbReference type="SAM" id="Phobius"/>
    </source>
</evidence>
<dbReference type="EMBL" id="BLXT01008064">
    <property type="protein sequence ID" value="GFO45603.1"/>
    <property type="molecule type" value="Genomic_DNA"/>
</dbReference>
<feature type="compositionally biased region" description="Basic and acidic residues" evidence="1">
    <location>
        <begin position="3346"/>
        <end position="3367"/>
    </location>
</feature>
<evidence type="ECO:0000313" key="3">
    <source>
        <dbReference type="EMBL" id="GFO45603.1"/>
    </source>
</evidence>
<feature type="compositionally biased region" description="Low complexity" evidence="1">
    <location>
        <begin position="547"/>
        <end position="567"/>
    </location>
</feature>
<feature type="region of interest" description="Disordered" evidence="1">
    <location>
        <begin position="1084"/>
        <end position="1142"/>
    </location>
</feature>
<feature type="region of interest" description="Disordered" evidence="1">
    <location>
        <begin position="1878"/>
        <end position="2051"/>
    </location>
</feature>
<feature type="compositionally biased region" description="Basic and acidic residues" evidence="1">
    <location>
        <begin position="2250"/>
        <end position="2272"/>
    </location>
</feature>
<feature type="compositionally biased region" description="Polar residues" evidence="1">
    <location>
        <begin position="1768"/>
        <end position="1783"/>
    </location>
</feature>
<feature type="compositionally biased region" description="Acidic residues" evidence="1">
    <location>
        <begin position="352"/>
        <end position="364"/>
    </location>
</feature>
<feature type="compositionally biased region" description="Polar residues" evidence="1">
    <location>
        <begin position="2098"/>
        <end position="2107"/>
    </location>
</feature>
<feature type="compositionally biased region" description="Basic and acidic residues" evidence="1">
    <location>
        <begin position="3409"/>
        <end position="3437"/>
    </location>
</feature>
<feature type="compositionally biased region" description="Basic residues" evidence="1">
    <location>
        <begin position="3274"/>
        <end position="3286"/>
    </location>
</feature>
<feature type="compositionally biased region" description="Low complexity" evidence="1">
    <location>
        <begin position="2355"/>
        <end position="2371"/>
    </location>
</feature>
<feature type="compositionally biased region" description="Polar residues" evidence="1">
    <location>
        <begin position="838"/>
        <end position="869"/>
    </location>
</feature>
<feature type="compositionally biased region" description="Polar residues" evidence="1">
    <location>
        <begin position="1989"/>
        <end position="2007"/>
    </location>
</feature>
<feature type="region of interest" description="Disordered" evidence="1">
    <location>
        <begin position="1726"/>
        <end position="1854"/>
    </location>
</feature>
<feature type="region of interest" description="Disordered" evidence="1">
    <location>
        <begin position="1499"/>
        <end position="1704"/>
    </location>
</feature>
<feature type="compositionally biased region" description="Basic and acidic residues" evidence="1">
    <location>
        <begin position="1784"/>
        <end position="1797"/>
    </location>
</feature>
<feature type="region of interest" description="Disordered" evidence="1">
    <location>
        <begin position="2492"/>
        <end position="2516"/>
    </location>
</feature>
<feature type="compositionally biased region" description="Acidic residues" evidence="1">
    <location>
        <begin position="1517"/>
        <end position="1535"/>
    </location>
</feature>
<feature type="region of interest" description="Disordered" evidence="1">
    <location>
        <begin position="658"/>
        <end position="690"/>
    </location>
</feature>
<feature type="compositionally biased region" description="Basic and acidic residues" evidence="1">
    <location>
        <begin position="3376"/>
        <end position="3398"/>
    </location>
</feature>
<feature type="transmembrane region" description="Helical" evidence="2">
    <location>
        <begin position="69"/>
        <end position="87"/>
    </location>
</feature>
<feature type="compositionally biased region" description="Low complexity" evidence="1">
    <location>
        <begin position="1104"/>
        <end position="1115"/>
    </location>
</feature>
<feature type="region of interest" description="Disordered" evidence="1">
    <location>
        <begin position="2068"/>
        <end position="2146"/>
    </location>
</feature>
<feature type="compositionally biased region" description="Low complexity" evidence="1">
    <location>
        <begin position="2068"/>
        <end position="2082"/>
    </location>
</feature>
<feature type="compositionally biased region" description="Low complexity" evidence="1">
    <location>
        <begin position="673"/>
        <end position="688"/>
    </location>
</feature>
<feature type="region of interest" description="Disordered" evidence="1">
    <location>
        <begin position="2396"/>
        <end position="2442"/>
    </location>
</feature>
<feature type="compositionally biased region" description="Low complexity" evidence="1">
    <location>
        <begin position="8"/>
        <end position="22"/>
    </location>
</feature>
<feature type="compositionally biased region" description="Low complexity" evidence="1">
    <location>
        <begin position="212"/>
        <end position="223"/>
    </location>
</feature>
<feature type="compositionally biased region" description="Basic and acidic residues" evidence="1">
    <location>
        <begin position="2836"/>
        <end position="2845"/>
    </location>
</feature>
<feature type="region of interest" description="Disordered" evidence="1">
    <location>
        <begin position="93"/>
        <end position="130"/>
    </location>
</feature>
<feature type="compositionally biased region" description="Low complexity" evidence="1">
    <location>
        <begin position="3078"/>
        <end position="3111"/>
    </location>
</feature>
<feature type="compositionally biased region" description="Acidic residues" evidence="1">
    <location>
        <begin position="1810"/>
        <end position="1823"/>
    </location>
</feature>
<feature type="compositionally biased region" description="Basic and acidic residues" evidence="1">
    <location>
        <begin position="2197"/>
        <end position="2231"/>
    </location>
</feature>
<feature type="compositionally biased region" description="Basic and acidic residues" evidence="1">
    <location>
        <begin position="2158"/>
        <end position="2183"/>
    </location>
</feature>
<dbReference type="Proteomes" id="UP000735302">
    <property type="component" value="Unassembled WGS sequence"/>
</dbReference>
<feature type="compositionally biased region" description="Polar residues" evidence="1">
    <location>
        <begin position="3054"/>
        <end position="3070"/>
    </location>
</feature>
<feature type="region of interest" description="Disordered" evidence="1">
    <location>
        <begin position="1225"/>
        <end position="1296"/>
    </location>
</feature>
<feature type="compositionally biased region" description="Polar residues" evidence="1">
    <location>
        <begin position="199"/>
        <end position="211"/>
    </location>
</feature>
<feature type="compositionally biased region" description="Basic and acidic residues" evidence="1">
    <location>
        <begin position="3492"/>
        <end position="3501"/>
    </location>
</feature>
<feature type="compositionally biased region" description="Pro residues" evidence="1">
    <location>
        <begin position="2892"/>
        <end position="2904"/>
    </location>
</feature>
<feature type="region of interest" description="Disordered" evidence="1">
    <location>
        <begin position="149"/>
        <end position="254"/>
    </location>
</feature>
<feature type="compositionally biased region" description="Basic and acidic residues" evidence="1">
    <location>
        <begin position="2011"/>
        <end position="2029"/>
    </location>
</feature>
<feature type="compositionally biased region" description="Polar residues" evidence="1">
    <location>
        <begin position="590"/>
        <end position="605"/>
    </location>
</feature>
<feature type="region of interest" description="Disordered" evidence="1">
    <location>
        <begin position="2158"/>
        <end position="2381"/>
    </location>
</feature>
<feature type="region of interest" description="Disordered" evidence="1">
    <location>
        <begin position="2867"/>
        <end position="2930"/>
    </location>
</feature>
<feature type="compositionally biased region" description="Low complexity" evidence="1">
    <location>
        <begin position="1002"/>
        <end position="1012"/>
    </location>
</feature>
<feature type="compositionally biased region" description="Basic and acidic residues" evidence="1">
    <location>
        <begin position="3509"/>
        <end position="3518"/>
    </location>
</feature>
<organism evidence="3 4">
    <name type="scientific">Plakobranchus ocellatus</name>
    <dbReference type="NCBI Taxonomy" id="259542"/>
    <lineage>
        <taxon>Eukaryota</taxon>
        <taxon>Metazoa</taxon>
        <taxon>Spiralia</taxon>
        <taxon>Lophotrochozoa</taxon>
        <taxon>Mollusca</taxon>
        <taxon>Gastropoda</taxon>
        <taxon>Heterobranchia</taxon>
        <taxon>Euthyneura</taxon>
        <taxon>Panpulmonata</taxon>
        <taxon>Sacoglossa</taxon>
        <taxon>Placobranchoidea</taxon>
        <taxon>Plakobranchidae</taxon>
        <taxon>Plakobranchus</taxon>
    </lineage>
</organism>
<feature type="compositionally biased region" description="Polar residues" evidence="1">
    <location>
        <begin position="3334"/>
        <end position="3343"/>
    </location>
</feature>
<feature type="region of interest" description="Disordered" evidence="1">
    <location>
        <begin position="352"/>
        <end position="605"/>
    </location>
</feature>
<proteinExistence type="predicted"/>
<feature type="compositionally biased region" description="Low complexity" evidence="1">
    <location>
        <begin position="2317"/>
        <end position="2327"/>
    </location>
</feature>
<feature type="region of interest" description="Disordered" evidence="1">
    <location>
        <begin position="734"/>
        <end position="869"/>
    </location>
</feature>
<feature type="region of interest" description="Disordered" evidence="1">
    <location>
        <begin position="1"/>
        <end position="59"/>
    </location>
</feature>
<feature type="region of interest" description="Disordered" evidence="1">
    <location>
        <begin position="275"/>
        <end position="315"/>
    </location>
</feature>
<feature type="compositionally biased region" description="Polar residues" evidence="1">
    <location>
        <begin position="2493"/>
        <end position="2505"/>
    </location>
</feature>
<feature type="region of interest" description="Disordered" evidence="1">
    <location>
        <begin position="999"/>
        <end position="1035"/>
    </location>
</feature>
<evidence type="ECO:0000313" key="4">
    <source>
        <dbReference type="Proteomes" id="UP000735302"/>
    </source>
</evidence>
<feature type="compositionally biased region" description="Polar residues" evidence="1">
    <location>
        <begin position="1840"/>
        <end position="1850"/>
    </location>
</feature>
<feature type="compositionally biased region" description="Polar residues" evidence="1">
    <location>
        <begin position="2128"/>
        <end position="2141"/>
    </location>
</feature>
<feature type="compositionally biased region" description="Pro residues" evidence="1">
    <location>
        <begin position="3248"/>
        <end position="3260"/>
    </location>
</feature>
<reference evidence="3 4" key="1">
    <citation type="journal article" date="2021" name="Elife">
        <title>Chloroplast acquisition without the gene transfer in kleptoplastic sea slugs, Plakobranchus ocellatus.</title>
        <authorList>
            <person name="Maeda T."/>
            <person name="Takahashi S."/>
            <person name="Yoshida T."/>
            <person name="Shimamura S."/>
            <person name="Takaki Y."/>
            <person name="Nagai Y."/>
            <person name="Toyoda A."/>
            <person name="Suzuki Y."/>
            <person name="Arimoto A."/>
            <person name="Ishii H."/>
            <person name="Satoh N."/>
            <person name="Nishiyama T."/>
            <person name="Hasebe M."/>
            <person name="Maruyama T."/>
            <person name="Minagawa J."/>
            <person name="Obokata J."/>
            <person name="Shigenobu S."/>
        </authorList>
    </citation>
    <scope>NUCLEOTIDE SEQUENCE [LARGE SCALE GENOMIC DNA]</scope>
</reference>
<feature type="compositionally biased region" description="Acidic residues" evidence="1">
    <location>
        <begin position="2232"/>
        <end position="2249"/>
    </location>
</feature>
<feature type="compositionally biased region" description="Acidic residues" evidence="1">
    <location>
        <begin position="446"/>
        <end position="456"/>
    </location>
</feature>
<feature type="compositionally biased region" description="Low complexity" evidence="1">
    <location>
        <begin position="1576"/>
        <end position="1588"/>
    </location>
</feature>
<feature type="compositionally biased region" description="Basic and acidic residues" evidence="1">
    <location>
        <begin position="575"/>
        <end position="586"/>
    </location>
</feature>
<dbReference type="PANTHER" id="PTHR24216">
    <property type="entry name" value="PAXILLIN-RELATED"/>
    <property type="match status" value="1"/>
</dbReference>
<feature type="region of interest" description="Disordered" evidence="1">
    <location>
        <begin position="2697"/>
        <end position="2717"/>
    </location>
</feature>
<feature type="compositionally biased region" description="Polar residues" evidence="1">
    <location>
        <begin position="2334"/>
        <end position="2344"/>
    </location>
</feature>
<feature type="compositionally biased region" description="Polar residues" evidence="1">
    <location>
        <begin position="2030"/>
        <end position="2050"/>
    </location>
</feature>
<evidence type="ECO:0000256" key="1">
    <source>
        <dbReference type="SAM" id="MobiDB-lite"/>
    </source>
</evidence>
<feature type="region of interest" description="Disordered" evidence="1">
    <location>
        <begin position="2948"/>
        <end position="2986"/>
    </location>
</feature>
<feature type="compositionally biased region" description="Polar residues" evidence="1">
    <location>
        <begin position="2795"/>
        <end position="2814"/>
    </location>
</feature>
<feature type="compositionally biased region" description="Polar residues" evidence="1">
    <location>
        <begin position="1237"/>
        <end position="1256"/>
    </location>
</feature>
<keyword evidence="4" id="KW-1185">Reference proteome</keyword>
<feature type="compositionally biased region" description="Low complexity" evidence="1">
    <location>
        <begin position="34"/>
        <end position="43"/>
    </location>
</feature>
<feature type="compositionally biased region" description="Low complexity" evidence="1">
    <location>
        <begin position="164"/>
        <end position="186"/>
    </location>
</feature>
<feature type="compositionally biased region" description="Low complexity" evidence="1">
    <location>
        <begin position="2430"/>
        <end position="2442"/>
    </location>
</feature>
<sequence>MDKWRGKSISGISPPSLLSSSDTPPPHFSDALTQEQQQQQQQQRRGFSQFSHHQSDRTERQLDGAFERFLTAAIATIITIMFSWRMIDQTRTPASSMASPLPAGGKHKGDEEEEERKRRERNLRGGVTLASETSENLYAASSPLLLSSARPWPSSSSFPDRAGSNMSPAPSTSSSSSSSSSTPTNSSKRRQLPTIPGSAHQNEVLSRTAALSSSPVSAATGSSRFERQQGESLASRLAKISSSSTRGRGVGFRLTNLSPVIRVPVDDIPLCGEQGEEEITSEDFLKTESEQSDHKIDMNSPRYQLHRQDTPHPGVISETLVDSRHLSDLGIDPSGWNRKGPVLYTDLDADSSEELVDSSLEDAESAAGIKLPGTAGAPELGRDLLLNISTDSDSSGGIISKDDDDKAIVDPQQFHAVMTAKLKDVRKPPRRRRANDDALVPRNNSDDDDGEDDDEFLVLPSDSSYRHRYTGRIGINSSGNSNKNDEDYDNSTSSSPKKGGIMGITSYYYEDEDDDSDAQPRELDSDEELYLCSVLEPIIEENSDELSPSSGAESYSSSTTTSSSRSGSRSKHKQHDYDVEYQERKHGLIPNTSIPPSSSKASGDQNKFIEQQSKISAALSTATSVDAEDSSIVHSVSNLNYATHTNVVNSQDQLNISDSVHNSRNNESDDFNTNKNSINTSSVSSGGSDWNYASNDNLIMGIKARYSIPYRASSATPPPGDTSGQVLLTADPSQASLCPLPSDPSTPAASHPRFPSPPLDDCNNKARSGRGEDNPSDNTDIPPRLRADEPKFPARPAPGGQVREGNSVKRDGGDTAALGLTTHVGVAADPDTAARGDTQPTQFDRPSGQQGDGDNQWNNDYVNSDGNEVSNHYYSRAGIRVSEVRKDFDNKDNSEDLASDENNKFKNNSDKTISYNFYSDVTSGVYSSRIIVTGEQEEEVIKSPFFEESEDVTYKTGDSDLNLNLNQAGDTLSPDQLSVSFPTDADYYEYVRCYGSSVDLDSPTSPHSPTSPAGSRTVSEQVLSSPGSKSTENRFCKDEAEEKQYPQNLEQQFHVDESCGSEQSARVKAHSFARTFSTRVDLHDSYSESDESVQTVVSRKGSKSSEPTSSSSASSSHHDSPVHAPTAALSPSPAAGARSKRPLSDGYVYAAKKFHRDDQGRDAFYRDRIVSEGGGVAFGEENAGIADDRFDGNDSYNSGGGTEERLNNYDLRAYRSYSSLHTKGLDLQSDEEKESNRLTALTDSDSNLSSSPQLDQATEHFVSSPPALCPDRLGESTISRQPAGEESGGPNSPADVIKTTTIAFDGADSLTLVVNPQDKPDTMEGRRFRLSREEEDAYRRDARYDYGERRVPEISDEDLLQHPQHAMEDNDDDDEWEQNITETFVVPVSPERTIYQTLQNVKHLLDTRSPSTEKDESASTCTTTMVEVDGDHVGGFVGNDDVTSGYRSRSDALERVDANLKDRLGFKLNMDELRTDGYATESGWPIVRYIEKERVFVDEQGAESSGDTEEPMKGEDREDSGEEYVPDYTDIDADYDQIPPEAEEKMQQNEIIPRTQDPAEQERHPVQRQPQPYEPFTPTEPVTTFAPFYHTPFHAAAQSPAAPYSPTTHKPAGAFPPPRAGRLGSSRSNMPPPPPPPSKTHSQLPDESFMSLPQRPELAMTRPDHSYQTKSPLTSPESEPPPLPLIPPPTQSHIPPPSLAYDSISQPSLLPEEEDFAYIPRDGVNNISALSPQSIPLHPDIPPSMPSTSPHSTFQRLETPPTVVRPTSPLSPHNESEGANESGDQNRDMSHSSDGSDTRGNPPAEFGEGFSDDEAQDGDEDYEYFVKHIADGDGEGSPNILLSDSSSLKTPLSAESAGIPILSGNLASPYAKADVFRFPTEGSSPATTKYPASQTQSSPSYASASKPPATPSEPDGDSADSRREENAKGEKRGANDDDGTGEAAPSENIDDESSVKKPRLVRTSTGTEDVGGFFSGPRRSSAASVLGDESSNILNRSFGEPTSTSMSFALERYDSEPAARSPTKERFKDSSSPFRESPMRLTSRQMSAVSQEPALDVVIEARADAPVAMSSASSTSSDVTVMPADSLESPREGLPPTSGLQAANVEQSPMLKAPSSQLPLTLPPISPAQLSENTENDTPSTPGEEETLVLAEMEQRWENSVKRVRNSKRDLGFANEEGSKEESETADFQPPQIHPIFVEKRKESFLPKSFHEGGGESKGQADDDEALRMEKESDESDETEDEEEEDSESSEDRENDGPSTREVEEVIKKAENSRPAFLTPSAKEPFGSKERKQLRAGSNSVESADENYPAESPPSSGPMSPGISSDSASALEASPSSTKPQQMGSLAHPPLRANSATSRSSPSLSSPAGLTMLTQSSPLSIPFPGTAWAHAQFGQYDKPKGASSTTPKRSMKEVKKMSKTPYKSVLTQNPPASFTTPPSPSPKAAAFVLPDNFLTPSRLKIMNSRNRFLSEGNIQGATEDYHDEFAARKETLLQPQHTETSSNSPTPGPRLYEPKSAANSFDAKNWRYRSMEQLQKLQEMSRMTRKSESDLTHRHEGRHDCLHPDCIFSEKGRREVLDKTLSIDNLQADVYKHLRRLGGSESDAGDAYFPENSSDLFDLTFNNFQNDGRGQDNFDRPHSMSELRHASDYSTISGSSGGYFDTPSSARYSASRSSGGRFAQHQQYKKSKSLCTLETNIDDETFGPSSPTSPGGEELGLQRAPSAHDLRISKSLQKLNVPKWYSQSSLSKYGSLSLLKYGSNSTMSSWQQLPSSLMSSPCTTPSASGNVVIKARVQPPTSARNLRSPRFSSKSAPTTPLFGINGQQLRSGDAPSVKLPSDKMRSQEKAKALMPIPIVPFDKIRAMFEKKKNEDKEAKQAASAAAAAKKATPSPVASPPSFSPPTVMPSPSHNAPKTLAINGRRKMKEDDEDDVYEDMEIVVPKVIVSPTEPHVKGILKRPSQSEKRYSDIQEAPESDEEESVPKPVSVRPAETVPIVNLSQAPDLVAPIPSQRPVIEPQLEYMTNEEENRTFSASPVELPPSKEVIQSAPEHQHFDPTNNSPKTDKQVSSPKLPTPKPRSSGFSFFKKKLSNTSLSSSSDKGGKKSPTSPSHSESPNTSYDSADKFPIPTRSEEIPVPKTRVPNYREPNTGYSSSDQPLIRPNEAAVRLEEAPVVRPPPSVHFPPEEDFHEKPSNHDVFPASSSTLIRRPEPRVHIQETNIDDSSEGSAPNSPAHVSLPHQPQPLQHQIPPEPPSSSPPPLKAPSQPETKPEKKRTWFPKPGKSRRTSKSPASSERGKKEPPSPQSPTSPSNFQVPEMSYEPRRLRSSRSSGLDESFTSEASRSFATEPDRTAARPDMNRSRDSRDSHNSRPSTSRPVDLERRSSVESDRSFSRDLDRVSGRAAARAVPLDLDRSSNSGDKRELTFRERRDREMRRYDPDFDDSNYDDRDLDRRDRDPYGNRDPDRRDRNPDSRRDRDPRRYDMDSPASSAPGSRDRRSRELPDTSNADTVSRRSIDHVDVAISRANRKPFEEPPKIRTWQPKPRAGRQDKAPASSSAPAPAPVPKSNGTASGNYRYPVSGSAFSASKPNMAPGLNTPPMSRHQQPAAAPPPTAAATAPGDATEKSVRAHNKVIPGFQALRQARAPMAGIELVIAMYMN</sequence>
<comment type="caution">
    <text evidence="3">The sequence shown here is derived from an EMBL/GenBank/DDBJ whole genome shotgun (WGS) entry which is preliminary data.</text>
</comment>
<keyword evidence="2" id="KW-0812">Transmembrane</keyword>
<feature type="compositionally biased region" description="Low complexity" evidence="1">
    <location>
        <begin position="3236"/>
        <end position="3247"/>
    </location>
</feature>
<feature type="region of interest" description="Disordered" evidence="1">
    <location>
        <begin position="1185"/>
        <end position="1205"/>
    </location>
</feature>
<feature type="compositionally biased region" description="Basic and acidic residues" evidence="1">
    <location>
        <begin position="1919"/>
        <end position="1935"/>
    </location>
</feature>
<feature type="region of interest" description="Disordered" evidence="1">
    <location>
        <begin position="3015"/>
        <end position="3627"/>
    </location>
</feature>
<feature type="compositionally biased region" description="Basic and acidic residues" evidence="1">
    <location>
        <begin position="3182"/>
        <end position="3193"/>
    </location>
</feature>
<feature type="compositionally biased region" description="Low complexity" evidence="1">
    <location>
        <begin position="1890"/>
        <end position="1907"/>
    </location>
</feature>
<feature type="compositionally biased region" description="Basic and acidic residues" evidence="1">
    <location>
        <begin position="783"/>
        <end position="792"/>
    </location>
</feature>
<feature type="compositionally biased region" description="Basic and acidic residues" evidence="1">
    <location>
        <begin position="3444"/>
        <end position="3482"/>
    </location>
</feature>
<protein>
    <submittedName>
        <fullName evidence="3">Uncharacterized protein</fullName>
    </submittedName>
</protein>
<feature type="region of interest" description="Disordered" evidence="1">
    <location>
        <begin position="2795"/>
        <end position="2845"/>
    </location>
</feature>
<feature type="compositionally biased region" description="Low complexity" evidence="1">
    <location>
        <begin position="1124"/>
        <end position="1137"/>
    </location>
</feature>